<dbReference type="PANTHER" id="PTHR21666">
    <property type="entry name" value="PEPTIDASE-RELATED"/>
    <property type="match status" value="1"/>
</dbReference>
<evidence type="ECO:0000256" key="4">
    <source>
        <dbReference type="ARBA" id="ARBA00022801"/>
    </source>
</evidence>
<sequence>MKSSLFPAVRVAATALALVVLALPAKAQAPTASMFSASAGLLSPRGRTAEAGRMMVPVQGITREQLHDTYTQSRSQGRTHHAIDIHAPRGTPVMAVAEGTIRKLHISGLGGTTIYLMDDDGRTRYYYAHLDSYAQGLHEGQRVQRGEVIGYVGDTGNAQPGDCHLHFSVAILQNPSRWWDGENLNPYDLLKPVGR</sequence>
<dbReference type="Proteomes" id="UP000582837">
    <property type="component" value="Unassembled WGS sequence"/>
</dbReference>
<proteinExistence type="predicted"/>
<evidence type="ECO:0000256" key="5">
    <source>
        <dbReference type="ARBA" id="ARBA00022833"/>
    </source>
</evidence>
<dbReference type="GO" id="GO:0046872">
    <property type="term" value="F:metal ion binding"/>
    <property type="evidence" value="ECO:0007669"/>
    <property type="project" value="UniProtKB-KW"/>
</dbReference>
<dbReference type="Gene3D" id="2.70.70.10">
    <property type="entry name" value="Glucose Permease (Domain IIA)"/>
    <property type="match status" value="1"/>
</dbReference>
<evidence type="ECO:0000313" key="10">
    <source>
        <dbReference type="Proteomes" id="UP000582837"/>
    </source>
</evidence>
<dbReference type="RefSeq" id="WP_170034262.1">
    <property type="nucleotide sequence ID" value="NZ_JABDTL010000001.1"/>
</dbReference>
<accession>A0A841GXJ3</accession>
<dbReference type="SUPFAM" id="SSF51261">
    <property type="entry name" value="Duplicated hybrid motif"/>
    <property type="match status" value="1"/>
</dbReference>
<dbReference type="CDD" id="cd12797">
    <property type="entry name" value="M23_peptidase"/>
    <property type="match status" value="1"/>
</dbReference>
<keyword evidence="10" id="KW-1185">Reference proteome</keyword>
<evidence type="ECO:0000256" key="6">
    <source>
        <dbReference type="ARBA" id="ARBA00023049"/>
    </source>
</evidence>
<keyword evidence="2" id="KW-0645">Protease</keyword>
<evidence type="ECO:0000256" key="1">
    <source>
        <dbReference type="ARBA" id="ARBA00001947"/>
    </source>
</evidence>
<evidence type="ECO:0000256" key="3">
    <source>
        <dbReference type="ARBA" id="ARBA00022723"/>
    </source>
</evidence>
<gene>
    <name evidence="9" type="ORF">HNQ61_002085</name>
</gene>
<dbReference type="AlphaFoldDB" id="A0A841GXJ3"/>
<feature type="signal peptide" evidence="7">
    <location>
        <begin position="1"/>
        <end position="27"/>
    </location>
</feature>
<evidence type="ECO:0000256" key="7">
    <source>
        <dbReference type="SAM" id="SignalP"/>
    </source>
</evidence>
<dbReference type="Pfam" id="PF01551">
    <property type="entry name" value="Peptidase_M23"/>
    <property type="match status" value="1"/>
</dbReference>
<keyword evidence="6" id="KW-0482">Metalloprotease</keyword>
<reference evidence="9 10" key="1">
    <citation type="submission" date="2020-08" db="EMBL/GenBank/DDBJ databases">
        <title>Genomic Encyclopedia of Type Strains, Phase IV (KMG-IV): sequencing the most valuable type-strain genomes for metagenomic binning, comparative biology and taxonomic classification.</title>
        <authorList>
            <person name="Goeker M."/>
        </authorList>
    </citation>
    <scope>NUCLEOTIDE SEQUENCE [LARGE SCALE GENOMIC DNA]</scope>
    <source>
        <strain evidence="9 10">DSM 29007</strain>
    </source>
</reference>
<evidence type="ECO:0000256" key="2">
    <source>
        <dbReference type="ARBA" id="ARBA00022670"/>
    </source>
</evidence>
<dbReference type="InterPro" id="IPR011055">
    <property type="entry name" value="Dup_hybrid_motif"/>
</dbReference>
<dbReference type="GO" id="GO:0006508">
    <property type="term" value="P:proteolysis"/>
    <property type="evidence" value="ECO:0007669"/>
    <property type="project" value="UniProtKB-KW"/>
</dbReference>
<name>A0A841GXJ3_9BACT</name>
<evidence type="ECO:0000259" key="8">
    <source>
        <dbReference type="Pfam" id="PF01551"/>
    </source>
</evidence>
<dbReference type="InterPro" id="IPR016047">
    <property type="entry name" value="M23ase_b-sheet_dom"/>
</dbReference>
<keyword evidence="5" id="KW-0862">Zinc</keyword>
<evidence type="ECO:0000313" key="9">
    <source>
        <dbReference type="EMBL" id="MBB6070464.1"/>
    </source>
</evidence>
<organism evidence="9 10">
    <name type="scientific">Longimicrobium terrae</name>
    <dbReference type="NCBI Taxonomy" id="1639882"/>
    <lineage>
        <taxon>Bacteria</taxon>
        <taxon>Pseudomonadati</taxon>
        <taxon>Gemmatimonadota</taxon>
        <taxon>Longimicrobiia</taxon>
        <taxon>Longimicrobiales</taxon>
        <taxon>Longimicrobiaceae</taxon>
        <taxon>Longimicrobium</taxon>
    </lineage>
</organism>
<comment type="cofactor">
    <cofactor evidence="1">
        <name>Zn(2+)</name>
        <dbReference type="ChEBI" id="CHEBI:29105"/>
    </cofactor>
</comment>
<keyword evidence="7" id="KW-0732">Signal</keyword>
<keyword evidence="3" id="KW-0479">Metal-binding</keyword>
<protein>
    <submittedName>
        <fullName evidence="9">Murein DD-endopeptidase MepM/ murein hydrolase activator NlpD</fullName>
    </submittedName>
</protein>
<keyword evidence="4 9" id="KW-0378">Hydrolase</keyword>
<feature type="domain" description="M23ase beta-sheet core" evidence="8">
    <location>
        <begin position="79"/>
        <end position="172"/>
    </location>
</feature>
<comment type="caution">
    <text evidence="9">The sequence shown here is derived from an EMBL/GenBank/DDBJ whole genome shotgun (WGS) entry which is preliminary data.</text>
</comment>
<dbReference type="PANTHER" id="PTHR21666:SF288">
    <property type="entry name" value="CELL DIVISION PROTEIN YTFB"/>
    <property type="match status" value="1"/>
</dbReference>
<dbReference type="GO" id="GO:0004222">
    <property type="term" value="F:metalloendopeptidase activity"/>
    <property type="evidence" value="ECO:0007669"/>
    <property type="project" value="TreeGrafter"/>
</dbReference>
<feature type="chain" id="PRO_5033012048" evidence="7">
    <location>
        <begin position="28"/>
        <end position="195"/>
    </location>
</feature>
<dbReference type="EMBL" id="JACHIA010000005">
    <property type="protein sequence ID" value="MBB6070464.1"/>
    <property type="molecule type" value="Genomic_DNA"/>
</dbReference>
<dbReference type="InterPro" id="IPR050570">
    <property type="entry name" value="Cell_wall_metabolism_enzyme"/>
</dbReference>